<dbReference type="RefSeq" id="WP_321390309.1">
    <property type="nucleotide sequence ID" value="NZ_CP139487.1"/>
</dbReference>
<feature type="signal peptide" evidence="1">
    <location>
        <begin position="1"/>
        <end position="19"/>
    </location>
</feature>
<dbReference type="KEGG" id="psti:SOO65_12430"/>
<dbReference type="AlphaFoldDB" id="A0AAX4HJY3"/>
<dbReference type="EMBL" id="CP139487">
    <property type="protein sequence ID" value="WPU63496.1"/>
    <property type="molecule type" value="Genomic_DNA"/>
</dbReference>
<keyword evidence="3" id="KW-1185">Reference proteome</keyword>
<proteinExistence type="predicted"/>
<sequence length="361" mass="41028">MKNIFLIAGLLALSLNSFASGEKGNGGYSVVCRDENNFILSAELLDIYEGKTIYKLEYPTAGENFAVDTLLTVAKYKMKEHTTFSSKLEKELALVDQNMLFIPLGNELESTDDAFPVIKRRGCKFEQLANYTDEGELIVSQEIYDELDNVNKAAFRLHEAIYSLRRKSRGDETSEATRRLTAHIMAKNGNQKTIDRLTNESMFQPDVKKLPCGLRGTIEERIESCSYQARPVGGMYLVTRTQDMKEVWKDFGSNLLWSDRLPSKMGHFMAEKACQEKDMPEMAYLNQFKWRLPTSAEYFGPQEFLAFVLPNNAGADGAYKFWTSTVKAKFAMVFNGATGEMSYEYLSDRKVESVRCVTKLR</sequence>
<evidence type="ECO:0008006" key="4">
    <source>
        <dbReference type="Google" id="ProtNLM"/>
    </source>
</evidence>
<accession>A0AAX4HJY3</accession>
<reference evidence="2 3" key="1">
    <citation type="submission" date="2023-11" db="EMBL/GenBank/DDBJ databases">
        <title>Peredibacter starrii A3.12.</title>
        <authorList>
            <person name="Mitchell R.J."/>
        </authorList>
    </citation>
    <scope>NUCLEOTIDE SEQUENCE [LARGE SCALE GENOMIC DNA]</scope>
    <source>
        <strain evidence="2 3">A3.12</strain>
    </source>
</reference>
<feature type="chain" id="PRO_5043533794" description="DUF1566 domain-containing protein" evidence="1">
    <location>
        <begin position="20"/>
        <end position="361"/>
    </location>
</feature>
<name>A0AAX4HJY3_9BACT</name>
<organism evidence="2 3">
    <name type="scientific">Peredibacter starrii</name>
    <dbReference type="NCBI Taxonomy" id="28202"/>
    <lineage>
        <taxon>Bacteria</taxon>
        <taxon>Pseudomonadati</taxon>
        <taxon>Bdellovibrionota</taxon>
        <taxon>Bacteriovoracia</taxon>
        <taxon>Bacteriovoracales</taxon>
        <taxon>Bacteriovoracaceae</taxon>
        <taxon>Peredibacter</taxon>
    </lineage>
</organism>
<gene>
    <name evidence="2" type="ORF">SOO65_12430</name>
</gene>
<evidence type="ECO:0000313" key="2">
    <source>
        <dbReference type="EMBL" id="WPU63496.1"/>
    </source>
</evidence>
<evidence type="ECO:0000313" key="3">
    <source>
        <dbReference type="Proteomes" id="UP001324634"/>
    </source>
</evidence>
<keyword evidence="1" id="KW-0732">Signal</keyword>
<dbReference type="Proteomes" id="UP001324634">
    <property type="component" value="Chromosome"/>
</dbReference>
<protein>
    <recommendedName>
        <fullName evidence="4">DUF1566 domain-containing protein</fullName>
    </recommendedName>
</protein>
<evidence type="ECO:0000256" key="1">
    <source>
        <dbReference type="SAM" id="SignalP"/>
    </source>
</evidence>